<dbReference type="Proteomes" id="UP000053904">
    <property type="component" value="Unassembled WGS sequence"/>
</dbReference>
<name>A0A101HGR7_9BACT</name>
<evidence type="ECO:0000256" key="1">
    <source>
        <dbReference type="SAM" id="MobiDB-lite"/>
    </source>
</evidence>
<accession>A0A101HGR7</accession>
<dbReference type="EMBL" id="LGGO01000128">
    <property type="protein sequence ID" value="KUK76592.1"/>
    <property type="molecule type" value="Genomic_DNA"/>
</dbReference>
<gene>
    <name evidence="3" type="ORF">XD93_0825</name>
</gene>
<evidence type="ECO:0000313" key="4">
    <source>
        <dbReference type="Proteomes" id="UP000053904"/>
    </source>
</evidence>
<protein>
    <submittedName>
        <fullName evidence="3">Uncharacterized protein</fullName>
    </submittedName>
</protein>
<feature type="transmembrane region" description="Helical" evidence="2">
    <location>
        <begin position="35"/>
        <end position="58"/>
    </location>
</feature>
<evidence type="ECO:0000313" key="3">
    <source>
        <dbReference type="EMBL" id="KUK76592.1"/>
    </source>
</evidence>
<comment type="caution">
    <text evidence="3">The sequence shown here is derived from an EMBL/GenBank/DDBJ whole genome shotgun (WGS) entry which is preliminary data.</text>
</comment>
<keyword evidence="2" id="KW-0472">Membrane</keyword>
<sequence>MEENKPVVPNTPPVQEGEIKMEEPKQEEKKSKTKVWLIVVIAVLFLVILLVVTIVFLIKPLFSDILSPTEVSEVFEEYEPDVQEEPSESNVGLIVVELEDGRELVLSNVPTVFDDQGYELISEDENRKVWMDNNEGYGSTSYLVTYYTESSFGGEDLETVTVDGTTYEYLQKTDGIDADGAGIGVVWSQESTVDVNGYPAYEVISYYNPMIDEETPSTGDFEGIDNSSGVKISCLFDLSKIFDNVEGFIEFGEVSAFEGINTCEYFTTDFSMRVE</sequence>
<organism evidence="3 4">
    <name type="scientific">candidate division WS6 bacterium 34_10</name>
    <dbReference type="NCBI Taxonomy" id="1641389"/>
    <lineage>
        <taxon>Bacteria</taxon>
        <taxon>Candidatus Dojkabacteria</taxon>
    </lineage>
</organism>
<keyword evidence="2" id="KW-1133">Transmembrane helix</keyword>
<keyword evidence="2" id="KW-0812">Transmembrane</keyword>
<proteinExistence type="predicted"/>
<dbReference type="AlphaFoldDB" id="A0A101HGR7"/>
<reference evidence="4" key="1">
    <citation type="journal article" date="2015" name="MBio">
        <title>Genome-Resolved Metagenomic Analysis Reveals Roles for Candidate Phyla and Other Microbial Community Members in Biogeochemical Transformations in Oil Reservoirs.</title>
        <authorList>
            <person name="Hu P."/>
            <person name="Tom L."/>
            <person name="Singh A."/>
            <person name="Thomas B.C."/>
            <person name="Baker B.J."/>
            <person name="Piceno Y.M."/>
            <person name="Andersen G.L."/>
            <person name="Banfield J.F."/>
        </authorList>
    </citation>
    <scope>NUCLEOTIDE SEQUENCE [LARGE SCALE GENOMIC DNA]</scope>
</reference>
<evidence type="ECO:0000256" key="2">
    <source>
        <dbReference type="SAM" id="Phobius"/>
    </source>
</evidence>
<feature type="region of interest" description="Disordered" evidence="1">
    <location>
        <begin position="1"/>
        <end position="25"/>
    </location>
</feature>